<feature type="domain" description="Streptococcal pilin isopeptide linkage" evidence="1">
    <location>
        <begin position="1817"/>
        <end position="1939"/>
    </location>
</feature>
<feature type="domain" description="Streptococcal pilin isopeptide linkage" evidence="1">
    <location>
        <begin position="2316"/>
        <end position="2432"/>
    </location>
</feature>
<dbReference type="Gene3D" id="2.60.40.3050">
    <property type="match status" value="18"/>
</dbReference>
<feature type="domain" description="Streptococcal pilin isopeptide linkage" evidence="1">
    <location>
        <begin position="1946"/>
        <end position="2058"/>
    </location>
</feature>
<feature type="domain" description="Streptococcal pilin isopeptide linkage" evidence="1">
    <location>
        <begin position="813"/>
        <end position="932"/>
    </location>
</feature>
<dbReference type="NCBIfam" id="TIGR03786">
    <property type="entry name" value="strep_pil_rpt"/>
    <property type="match status" value="12"/>
</dbReference>
<evidence type="ECO:0000313" key="3">
    <source>
        <dbReference type="EMBL" id="SEO77080.1"/>
    </source>
</evidence>
<proteinExistence type="predicted"/>
<organism evidence="3 4">
    <name type="scientific">Denitrobacterium detoxificans</name>
    <dbReference type="NCBI Taxonomy" id="79604"/>
    <lineage>
        <taxon>Bacteria</taxon>
        <taxon>Bacillati</taxon>
        <taxon>Actinomycetota</taxon>
        <taxon>Coriobacteriia</taxon>
        <taxon>Eggerthellales</taxon>
        <taxon>Eggerthellaceae</taxon>
        <taxon>Denitrobacterium</taxon>
    </lineage>
</organism>
<reference evidence="4" key="1">
    <citation type="submission" date="2016-10" db="EMBL/GenBank/DDBJ databases">
        <authorList>
            <person name="Varghese N."/>
        </authorList>
    </citation>
    <scope>NUCLEOTIDE SEQUENCE [LARGE SCALE GENOMIC DNA]</scope>
    <source>
        <strain evidence="4">DSM 21843</strain>
    </source>
</reference>
<name>A0A1H8SEA7_9ACTN</name>
<accession>A0A1H8SEA7</accession>
<feature type="domain" description="Streptococcal pilin isopeptide linkage" evidence="1">
    <location>
        <begin position="940"/>
        <end position="1066"/>
    </location>
</feature>
<dbReference type="Gene3D" id="2.60.40.10">
    <property type="entry name" value="Immunoglobulins"/>
    <property type="match status" value="1"/>
</dbReference>
<dbReference type="GO" id="GO:0005975">
    <property type="term" value="P:carbohydrate metabolic process"/>
    <property type="evidence" value="ECO:0007669"/>
    <property type="project" value="UniProtKB-ARBA"/>
</dbReference>
<dbReference type="EMBL" id="FOEC01000006">
    <property type="protein sequence ID" value="SEO77080.1"/>
    <property type="molecule type" value="Genomic_DNA"/>
</dbReference>
<feature type="domain" description="Streptococcal pilin isopeptide linkage" evidence="1">
    <location>
        <begin position="1205"/>
        <end position="1310"/>
    </location>
</feature>
<feature type="domain" description="Streptococcal pilin isopeptide linkage" evidence="1">
    <location>
        <begin position="682"/>
        <end position="801"/>
    </location>
</feature>
<feature type="domain" description="Streptococcal pilin isopeptide linkage" evidence="1">
    <location>
        <begin position="2066"/>
        <end position="2194"/>
    </location>
</feature>
<sequence>MIQTLFKRGSISSRVAAAMLALALILLQIPVSFADGDGDSPELQLSSTVSVGLDLNDAYIECLGQTVSSPSTKLDAPAKKDLEFTVQANGGYQVDSVVMSLNGATQELQPDSDGVYTVAAKNVVSGLSISVQTSKAEAEQLASSAAVSVAQDSSDAAASSSVADAASSESFTKSVYTYTSDDYTVTATLEDVTAVPDNAQLVVTPVTSETQGYNYGAYMEALNDTVSSSGDEDAYTSENTLLFDVAFMVPQADESGNAAEDAYVEVEPASGSVSYSVTFKEAQLSDDLGVTSESASSIEINHLVLSDAAMAGASSTQEATGITASDISVEGVSADSARVEGEESLSFSTTSNSIISITSGGTATKYNAVGQQLSYVDVLGNARYFGIVADTWRMAESETNAAVNVLYQNQQSGNDLTSGDDRQPWFIGTLANSYYGQTSWWPTAEYGTIVNTFMIKGRDADVYTPAENDQYILSNGNVTFHDTSLADVNEYVNSMLSDAAAKSAEFASKNSIVGTLPTPNTDGSDRDHMTTNYVIDVTSYGSGTYYLNLDSVYYDYLANQSGSLNIKCNSDQTVVLNLTKSGEVNLQKFSMTIDGVTYWSDNTNAADEPITQHLVWNLPNATTVNLNGSVAGMFLVPNGTFNVNATSAGWVVAKEVVSGSGEWHDVWQSVDQHYQKISTQAQVSKSLSGAQLQAGQFQFQLLDAYGNVLQTVSNDADGSISFEDISYRTKGTYTYYIREVIPTGATDNGDGTYSYDGVLYDGTVHTMTVNVYAAVQNYSQELAASVTYDDGSASSIVFSNSTTGTTSTSLSLGASKTLDGMTLQEGQFQFQLVDADGNVLQTVSNDADGNVSFDAITYDSEGTYDYVIREVIPAGATQNADGSYSYANVSYDAHEESVTVTVADDGSGQLVATPTYATSGGEATYTFSNAYTGSASLSLSATKVLSGRTLVPGEFQFVVVKYDDNWNYIETLGTATCDESGVVSFSDIDTYTFEDVGKAYIYQLFEVIPDGAVQVDSEHYVLNGVTYDAHSEWAYVQVSYDSASQSIVTNEDLCDIYGWVFRNAYTATGSFTLEGVKTLQNASFTGADALTFTLQPTGADASSTPMPETNTVTIAPQEGSSAVFSFGAIEFDLDDVGHTYTYVVTESASMSGVSNDARTHTVSLAIADNGDGTLSVTPTYYVDDQEVSQVEFVNTYSASGSVQFAGTKTMQGRALADGDSFAFDISENGQVIATAYSDATGKISYPAISYGLSDVGEHVYTVTERSVNAAGVTSGDRAYTVVVNVADNGDGTLSVTTSENAQSLDFTNTYVASGSASIVASKTVSGHSLAEGQFSFVLTDESGAVLQTKTNDAQGNVTFDSIAYTQDDAGKTFVYYVSEVNDGQAGYTYDTSSKRVEVSVSDNGDGTLSTQVTYADGSAAFQNAYSASGSATFQALKQLSGRDLQEGQFSFVLKDASGNTLQTVQNAADGTVSFDAVSYTQAGTYAYTITEVIPEGSTQVEGQNLWKKGAYVYDGHSVDVTVVVTDDGAGHLVSDVSYSGGTTFQNAYEATGSVALSAMKTLNGVAPSEGAFQFELFDASGAIETVSNAANGTVNFSDITYTQAGTYSYVIREVIPEGATSNGDGTYAYDRYTYDGHSEQVTVNVVDDGEGHLVATPTYEHGSALFANTYAATGSYTPQSIKTLEGMTLQSGAFTFTVRDSQGNVVSTGTNDASGSVAFSSISYTLDDMADATVSADGTRTKTFEYTLSEDLPAGVSVQAPTLDGITYDTSTHRLSVTVTDDGTGALSTSAVYDGDASASAATFANAYNASGSFVLECEKNIEGRTFSASDSFRFVVSGECANDASVQAPLPAQTSVNVTPEPGTGFVRCSFDAIPFTLADAGNTYVYTVVEQADMDGVTNDANVHTVTVQVSDNGDGTLSVQAEYSDGDRLVFTNTYNASGQAQITGTKVLQNARLAQGQFQFQLTDSEGNVVQTVSNDQYGAFAFDALSYDLADLQGATSRDFTYHVSELGTDVNGIVYDTHVEDVTVRVTDTGTGVLATQVLADADGVAFTNVYNATGSLELSAEKQITGRSFQQGDSFTFQVSAAEGTPMPSQTSVTITPDSGSSAAIDFGSISYGLADVGKQYTYTISEVVPEGATLNADGTYTQNGITYDAQVHTVTVTVSDNGFGKLTIDATYSDGESGCVFVNSYEASGSANLFATKSLQGRTLQQGEFAFQLSGDGVMETARNDESGLASFAPITYTLADVGTHEYRICELPGTVAGVTYDTHVETVTVQVEDNGDGTLSVTYDGQNAFVGASFANAYEASGSIQLTGHKDLSGRVIEAGQFSFTLSGEGIDSQTVSNDVNGNFAFADLAYTLSDVGEHVYTIVENVPEGATLQEDGTYVLNGYTYDAHVEQVVVTVLDNGDGTLALSAAYGSGEQALFRNGYATDDAQVTIQVEKTLSGRAWTESDAFAFTLSPQGSAPGQEQVATATAATGGIASFDALTFTMDDVADAPVAADGTRTATYTYAISEVIPEGAEEIGGVYVLDGVAYDASVHSATVTLVDDGAGHLSATVSYDGESADAATFTNSYSASDAYAQISAEKQLTGAALQAGQFQFTLQGTSENAVDTTATVSNAADGSVAFPVLSYSAAGTYTYSIAEVIPEGATDNGDGTYTLGAYTYTSETHVATVTVADDGVGHLHASVSYDDGSSDAPVFANSYFQAQHALSVAKYYYGDAANPTFEFTLTALNDDYSERAGESASYGASSEVVDAGQAFTITVSNGSFDEQGKATVSFPQISYQQPGTYRYKIEEAQGSGDIACDTAVYYVDVTVSESMNVTTSWSVQDGDAERAQVSEDSVAFYNNDAERLGYQSLSLMGYTEGSASTQVYPQVHKTLDGSFALQAGAFHFQLLDEGGNVLADATNDADGLVSFFEEGSLGIEYTLDDVGVHTYSIVELAGSDSGVTYDGTTIVYSVVVSAVDSDGDGANDSLQTEETYTVDGRVVSIPVFRNTTEGMSLRVQKVSREGGEGLEGSTYALWMASSDGSADALIAEATSDASGYITFDDVRLLQGARYYLKEVEAPAGHKVDPRRTAYFCLNAAGDDVVLCEGTSDGLHAGA</sequence>
<dbReference type="InterPro" id="IPR013783">
    <property type="entry name" value="Ig-like_fold"/>
</dbReference>
<evidence type="ECO:0000259" key="1">
    <source>
        <dbReference type="Pfam" id="PF12892"/>
    </source>
</evidence>
<protein>
    <submittedName>
        <fullName evidence="3">Pilin isopeptide linkage domain-containing protein</fullName>
    </submittedName>
</protein>
<feature type="domain" description="Streptococcal pilin isopeptide linkage" evidence="1">
    <location>
        <begin position="1557"/>
        <end position="1671"/>
    </location>
</feature>
<gene>
    <name evidence="3" type="ORF">SAMN02910314_01145</name>
</gene>
<dbReference type="Pfam" id="PF12892">
    <property type="entry name" value="FctA"/>
    <property type="match status" value="18"/>
</dbReference>
<dbReference type="Proteomes" id="UP000182975">
    <property type="component" value="Unassembled WGS sequence"/>
</dbReference>
<dbReference type="Pfam" id="PF17802">
    <property type="entry name" value="SpaA"/>
    <property type="match status" value="1"/>
</dbReference>
<evidence type="ECO:0000313" key="4">
    <source>
        <dbReference type="Proteomes" id="UP000182975"/>
    </source>
</evidence>
<feature type="domain" description="Streptococcal pilin isopeptide linkage" evidence="1">
    <location>
        <begin position="2441"/>
        <end position="2578"/>
    </location>
</feature>
<feature type="domain" description="Streptococcal pilin isopeptide linkage" evidence="1">
    <location>
        <begin position="2203"/>
        <end position="2308"/>
    </location>
</feature>
<feature type="domain" description="Streptococcal pilin isopeptide linkage" evidence="1">
    <location>
        <begin position="1682"/>
        <end position="1809"/>
    </location>
</feature>
<dbReference type="InterPro" id="IPR022464">
    <property type="entry name" value="Strep_pil_isopept_link"/>
</dbReference>
<feature type="domain" description="SpaA-like prealbumin fold" evidence="2">
    <location>
        <begin position="3004"/>
        <end position="3078"/>
    </location>
</feature>
<feature type="domain" description="Streptococcal pilin isopeptide linkage" evidence="1">
    <location>
        <begin position="1434"/>
        <end position="1549"/>
    </location>
</feature>
<dbReference type="RefSeq" id="WP_074777224.1">
    <property type="nucleotide sequence ID" value="NZ_FOEC01000006.1"/>
</dbReference>
<feature type="domain" description="Streptococcal pilin isopeptide linkage" evidence="1">
    <location>
        <begin position="1074"/>
        <end position="1197"/>
    </location>
</feature>
<dbReference type="InterPro" id="IPR041033">
    <property type="entry name" value="SpaA_PFL_dom_1"/>
</dbReference>
<keyword evidence="4" id="KW-1185">Reference proteome</keyword>
<dbReference type="OrthoDB" id="3170565at2"/>
<evidence type="ECO:0000259" key="2">
    <source>
        <dbReference type="Pfam" id="PF17802"/>
    </source>
</evidence>
<feature type="domain" description="Streptococcal pilin isopeptide linkage" evidence="1">
    <location>
        <begin position="2586"/>
        <end position="2707"/>
    </location>
</feature>
<dbReference type="InterPro" id="IPR038174">
    <property type="entry name" value="Strep_pil_link_sf"/>
</dbReference>
<feature type="domain" description="Streptococcal pilin isopeptide linkage" evidence="1">
    <location>
        <begin position="1320"/>
        <end position="1426"/>
    </location>
</feature>
<dbReference type="STRING" id="79604.AAY81_06195"/>
<feature type="domain" description="Streptococcal pilin isopeptide linkage" evidence="1">
    <location>
        <begin position="2878"/>
        <end position="2999"/>
    </location>
</feature>
<feature type="domain" description="Streptococcal pilin isopeptide linkage" evidence="1">
    <location>
        <begin position="2716"/>
        <end position="2850"/>
    </location>
</feature>